<evidence type="ECO:0000313" key="3">
    <source>
        <dbReference type="Proteomes" id="UP001164743"/>
    </source>
</evidence>
<dbReference type="Proteomes" id="UP001164743">
    <property type="component" value="Chromosome 5A"/>
</dbReference>
<dbReference type="GeneID" id="77810446"/>
<evidence type="ECO:0000313" key="2">
    <source>
        <dbReference type="EMBL" id="WAQ85182.1"/>
    </source>
</evidence>
<protein>
    <recommendedName>
        <fullName evidence="4">Arrestin C-terminal-like domain-containing protein</fullName>
    </recommendedName>
</protein>
<reference evidence="2" key="1">
    <citation type="submission" date="2022-10" db="EMBL/GenBank/DDBJ databases">
        <title>Puccinia triticina Genome sequencing and assembly.</title>
        <authorList>
            <person name="Li C."/>
        </authorList>
    </citation>
    <scope>NUCLEOTIDE SEQUENCE</scope>
    <source>
        <strain evidence="2">Pt15</strain>
    </source>
</reference>
<gene>
    <name evidence="2" type="ORF">PtA15_5A756</name>
</gene>
<feature type="compositionally biased region" description="Polar residues" evidence="1">
    <location>
        <begin position="27"/>
        <end position="44"/>
    </location>
</feature>
<accession>A0ABY7CR28</accession>
<feature type="region of interest" description="Disordered" evidence="1">
    <location>
        <begin position="1"/>
        <end position="44"/>
    </location>
</feature>
<evidence type="ECO:0000256" key="1">
    <source>
        <dbReference type="SAM" id="MobiDB-lite"/>
    </source>
</evidence>
<name>A0ABY7CR28_9BASI</name>
<dbReference type="EMBL" id="CP110425">
    <property type="protein sequence ID" value="WAQ85182.1"/>
    <property type="molecule type" value="Genomic_DNA"/>
</dbReference>
<evidence type="ECO:0008006" key="4">
    <source>
        <dbReference type="Google" id="ProtNLM"/>
    </source>
</evidence>
<organism evidence="2 3">
    <name type="scientific">Puccinia triticina</name>
    <dbReference type="NCBI Taxonomy" id="208348"/>
    <lineage>
        <taxon>Eukaryota</taxon>
        <taxon>Fungi</taxon>
        <taxon>Dikarya</taxon>
        <taxon>Basidiomycota</taxon>
        <taxon>Pucciniomycotina</taxon>
        <taxon>Pucciniomycetes</taxon>
        <taxon>Pucciniales</taxon>
        <taxon>Pucciniaceae</taxon>
        <taxon>Puccinia</taxon>
    </lineage>
</organism>
<keyword evidence="3" id="KW-1185">Reference proteome</keyword>
<proteinExistence type="predicted"/>
<dbReference type="RefSeq" id="XP_053020737.1">
    <property type="nucleotide sequence ID" value="XM_053169551.1"/>
</dbReference>
<sequence length="504" mass="56016">MAALRWPRTNCPSEPYPLGPDAPATSEALQPSNPQNSSGLTAYSPAGCQTLNGVTISYKRQQPYARTGLVRAEVECVAACRRQNVEPDTRRRPNLAEPELAAPATTGDLGNLIMDRVGTPADGSRVPYGGNTSPVIVRIHRLKHLIGSQPRPMVPRNGSSAKSLAVDPSTKSRAVSPFQLHLPPDTTPHSLVSPPWAFNKSPKVILRPSRSQKSASIYQMKACNFFIRLLSLSALVIGVYSMLDVGHQEVFTHYWMSAKDYALYINNPLEVAVKVRVHVDPMIGDDPPPDPITETYIIEPNLVTPSQQSRICELEYFPQRVEVKYAILKADYIRLIGPLIQRQESIVLPSEEVLIDVSSMLDARQEKVFTHIWATQRDEKKSQTLRNRQVRTEVSVHRIPTQVDHGIYINNPLKVAVKVRVEVTPMTGDNPLLDPITEHIIEPNLDNSSTAPQVRTLRKLPQTVNVQYFITKADYEELIGPLSQSQESIFLPSEEVPPSAESST</sequence>